<proteinExistence type="predicted"/>
<reference evidence="2" key="2">
    <citation type="submission" date="2019-10" db="EMBL/GenBank/DDBJ databases">
        <title>A de novo genome assembly of a pear dwarfing rootstock.</title>
        <authorList>
            <person name="Wang F."/>
            <person name="Wang J."/>
            <person name="Li S."/>
            <person name="Zhang Y."/>
            <person name="Fang M."/>
            <person name="Ma L."/>
            <person name="Zhao Y."/>
            <person name="Jiang S."/>
        </authorList>
    </citation>
    <scope>NUCLEOTIDE SEQUENCE [LARGE SCALE GENOMIC DNA]</scope>
</reference>
<dbReference type="EMBL" id="SMOL01000402">
    <property type="protein sequence ID" value="KAB2615449.1"/>
    <property type="molecule type" value="Genomic_DNA"/>
</dbReference>
<name>A0A5N5GIV8_9ROSA</name>
<reference evidence="1 2" key="1">
    <citation type="submission" date="2019-09" db="EMBL/GenBank/DDBJ databases">
        <authorList>
            <person name="Ou C."/>
        </authorList>
    </citation>
    <scope>NUCLEOTIDE SEQUENCE [LARGE SCALE GENOMIC DNA]</scope>
    <source>
        <strain evidence="1">S2</strain>
        <tissue evidence="1">Leaf</tissue>
    </source>
</reference>
<dbReference type="AlphaFoldDB" id="A0A5N5GIV8"/>
<evidence type="ECO:0000313" key="2">
    <source>
        <dbReference type="Proteomes" id="UP000327157"/>
    </source>
</evidence>
<gene>
    <name evidence="1" type="ORF">D8674_022037</name>
</gene>
<comment type="caution">
    <text evidence="1">The sequence shown here is derived from an EMBL/GenBank/DDBJ whole genome shotgun (WGS) entry which is preliminary data.</text>
</comment>
<evidence type="ECO:0000313" key="1">
    <source>
        <dbReference type="EMBL" id="KAB2615449.1"/>
    </source>
</evidence>
<reference evidence="1 2" key="3">
    <citation type="submission" date="2019-11" db="EMBL/GenBank/DDBJ databases">
        <title>A de novo genome assembly of a pear dwarfing rootstock.</title>
        <authorList>
            <person name="Wang F."/>
            <person name="Wang J."/>
            <person name="Li S."/>
            <person name="Zhang Y."/>
            <person name="Fang M."/>
            <person name="Ma L."/>
            <person name="Zhao Y."/>
            <person name="Jiang S."/>
        </authorList>
    </citation>
    <scope>NUCLEOTIDE SEQUENCE [LARGE SCALE GENOMIC DNA]</scope>
    <source>
        <strain evidence="1">S2</strain>
        <tissue evidence="1">Leaf</tissue>
    </source>
</reference>
<organism evidence="1 2">
    <name type="scientific">Pyrus ussuriensis x Pyrus communis</name>
    <dbReference type="NCBI Taxonomy" id="2448454"/>
    <lineage>
        <taxon>Eukaryota</taxon>
        <taxon>Viridiplantae</taxon>
        <taxon>Streptophyta</taxon>
        <taxon>Embryophyta</taxon>
        <taxon>Tracheophyta</taxon>
        <taxon>Spermatophyta</taxon>
        <taxon>Magnoliopsida</taxon>
        <taxon>eudicotyledons</taxon>
        <taxon>Gunneridae</taxon>
        <taxon>Pentapetalae</taxon>
        <taxon>rosids</taxon>
        <taxon>fabids</taxon>
        <taxon>Rosales</taxon>
        <taxon>Rosaceae</taxon>
        <taxon>Amygdaloideae</taxon>
        <taxon>Maleae</taxon>
        <taxon>Pyrus</taxon>
    </lineage>
</organism>
<dbReference type="Proteomes" id="UP000327157">
    <property type="component" value="Chromosome 3"/>
</dbReference>
<keyword evidence="2" id="KW-1185">Reference proteome</keyword>
<accession>A0A5N5GIV8</accession>
<sequence length="71" mass="8659">MTVYAIIQYYYLEKIADQNNCMYIITNKTKKLGSDSQYNFQYFKIFIGTPNFYNLKAKYTCKKCKMRFLKY</sequence>
<protein>
    <submittedName>
        <fullName evidence="1">Uncharacterized protein</fullName>
    </submittedName>
</protein>